<evidence type="ECO:0000256" key="5">
    <source>
        <dbReference type="ARBA" id="ARBA00022598"/>
    </source>
</evidence>
<dbReference type="InterPro" id="IPR015803">
    <property type="entry name" value="Cys-tRNA-ligase"/>
</dbReference>
<dbReference type="GO" id="GO:0004817">
    <property type="term" value="F:cysteine-tRNA ligase activity"/>
    <property type="evidence" value="ECO:0007669"/>
    <property type="project" value="UniProtKB-UniRule"/>
</dbReference>
<dbReference type="HAMAP" id="MF_00041">
    <property type="entry name" value="Cys_tRNA_synth"/>
    <property type="match status" value="1"/>
</dbReference>
<dbReference type="GO" id="GO:0006423">
    <property type="term" value="P:cysteinyl-tRNA aminoacylation"/>
    <property type="evidence" value="ECO:0007669"/>
    <property type="project" value="UniProtKB-UniRule"/>
</dbReference>
<dbReference type="GO" id="GO:0005524">
    <property type="term" value="F:ATP binding"/>
    <property type="evidence" value="ECO:0007669"/>
    <property type="project" value="UniProtKB-UniRule"/>
</dbReference>
<dbReference type="PANTHER" id="PTHR10890:SF3">
    <property type="entry name" value="CYSTEINE--TRNA LIGASE, CYTOPLASMIC"/>
    <property type="match status" value="1"/>
</dbReference>
<dbReference type="OrthoDB" id="9815130at2"/>
<evidence type="ECO:0000256" key="1">
    <source>
        <dbReference type="ARBA" id="ARBA00004496"/>
    </source>
</evidence>
<feature type="binding site" evidence="12">
    <location>
        <position position="238"/>
    </location>
    <ligand>
        <name>Zn(2+)</name>
        <dbReference type="ChEBI" id="CHEBI:29105"/>
    </ligand>
</feature>
<reference evidence="14 15" key="1">
    <citation type="submission" date="2015-03" db="EMBL/GenBank/DDBJ databases">
        <title>Genome assembly of Sandaracinus amylolyticus DSM 53668.</title>
        <authorList>
            <person name="Sharma G."/>
            <person name="Subramanian S."/>
        </authorList>
    </citation>
    <scope>NUCLEOTIDE SEQUENCE [LARGE SCALE GENOMIC DNA]</scope>
    <source>
        <strain evidence="14 15">DSM 53668</strain>
    </source>
</reference>
<dbReference type="PRINTS" id="PR00983">
    <property type="entry name" value="TRNASYNTHCYS"/>
</dbReference>
<accession>A0A0F6W5G8</accession>
<keyword evidence="10 12" id="KW-0648">Protein biosynthesis</keyword>
<keyword evidence="9 12" id="KW-0067">ATP-binding</keyword>
<dbReference type="Pfam" id="PF23493">
    <property type="entry name" value="CysS_C"/>
    <property type="match status" value="1"/>
</dbReference>
<dbReference type="PANTHER" id="PTHR10890">
    <property type="entry name" value="CYSTEINYL-TRNA SYNTHETASE"/>
    <property type="match status" value="1"/>
</dbReference>
<feature type="binding site" evidence="12">
    <location>
        <position position="273"/>
    </location>
    <ligand>
        <name>ATP</name>
        <dbReference type="ChEBI" id="CHEBI:30616"/>
    </ligand>
</feature>
<dbReference type="InterPro" id="IPR056411">
    <property type="entry name" value="CysS_C"/>
</dbReference>
<evidence type="ECO:0000313" key="14">
    <source>
        <dbReference type="EMBL" id="AKF07956.1"/>
    </source>
</evidence>
<dbReference type="Pfam" id="PF09190">
    <property type="entry name" value="DALR_2"/>
    <property type="match status" value="1"/>
</dbReference>
<feature type="short sequence motif" description="'HIGH' region" evidence="12">
    <location>
        <begin position="31"/>
        <end position="41"/>
    </location>
</feature>
<keyword evidence="6 12" id="KW-0479">Metal-binding</keyword>
<dbReference type="SMART" id="SM00840">
    <property type="entry name" value="DALR_2"/>
    <property type="match status" value="1"/>
</dbReference>
<gene>
    <name evidence="12" type="primary">cysS</name>
    <name evidence="14" type="ORF">DB32_005105</name>
</gene>
<dbReference type="Proteomes" id="UP000034883">
    <property type="component" value="Chromosome"/>
</dbReference>
<proteinExistence type="inferred from homology"/>
<evidence type="ECO:0000256" key="2">
    <source>
        <dbReference type="ARBA" id="ARBA00005594"/>
    </source>
</evidence>
<evidence type="ECO:0000313" key="15">
    <source>
        <dbReference type="Proteomes" id="UP000034883"/>
    </source>
</evidence>
<evidence type="ECO:0000256" key="8">
    <source>
        <dbReference type="ARBA" id="ARBA00022833"/>
    </source>
</evidence>
<dbReference type="NCBIfam" id="TIGR00435">
    <property type="entry name" value="cysS"/>
    <property type="match status" value="1"/>
</dbReference>
<dbReference type="InterPro" id="IPR009080">
    <property type="entry name" value="tRNAsynth_Ia_anticodon-bd"/>
</dbReference>
<evidence type="ECO:0000256" key="10">
    <source>
        <dbReference type="ARBA" id="ARBA00022917"/>
    </source>
</evidence>
<dbReference type="Pfam" id="PF01406">
    <property type="entry name" value="tRNA-synt_1e"/>
    <property type="match status" value="1"/>
</dbReference>
<feature type="binding site" evidence="12">
    <location>
        <position position="29"/>
    </location>
    <ligand>
        <name>Zn(2+)</name>
        <dbReference type="ChEBI" id="CHEBI:29105"/>
    </ligand>
</feature>
<dbReference type="EC" id="6.1.1.16" evidence="12"/>
<evidence type="ECO:0000256" key="7">
    <source>
        <dbReference type="ARBA" id="ARBA00022741"/>
    </source>
</evidence>
<comment type="similarity">
    <text evidence="2 12">Belongs to the class-I aminoacyl-tRNA synthetase family.</text>
</comment>
<dbReference type="GO" id="GO:0008270">
    <property type="term" value="F:zinc ion binding"/>
    <property type="evidence" value="ECO:0007669"/>
    <property type="project" value="UniProtKB-UniRule"/>
</dbReference>
<dbReference type="InterPro" id="IPR024909">
    <property type="entry name" value="Cys-tRNA/MSH_ligase"/>
</dbReference>
<dbReference type="EMBL" id="CP011125">
    <property type="protein sequence ID" value="AKF07956.1"/>
    <property type="molecule type" value="Genomic_DNA"/>
</dbReference>
<dbReference type="CDD" id="cd00672">
    <property type="entry name" value="CysRS_core"/>
    <property type="match status" value="1"/>
</dbReference>
<dbReference type="InterPro" id="IPR015273">
    <property type="entry name" value="Cys-tRNA-synt_Ia_DALR"/>
</dbReference>
<evidence type="ECO:0000256" key="4">
    <source>
        <dbReference type="ARBA" id="ARBA00022490"/>
    </source>
</evidence>
<feature type="domain" description="Cysteinyl-tRNA synthetase class Ia DALR" evidence="13">
    <location>
        <begin position="365"/>
        <end position="434"/>
    </location>
</feature>
<evidence type="ECO:0000256" key="3">
    <source>
        <dbReference type="ARBA" id="ARBA00011245"/>
    </source>
</evidence>
<dbReference type="KEGG" id="samy:DB32_005105"/>
<dbReference type="Gene3D" id="1.20.120.1910">
    <property type="entry name" value="Cysteine-tRNA ligase, C-terminal anti-codon recognition domain"/>
    <property type="match status" value="1"/>
</dbReference>
<evidence type="ECO:0000256" key="12">
    <source>
        <dbReference type="HAMAP-Rule" id="MF_00041"/>
    </source>
</evidence>
<keyword evidence="5 12" id="KW-0436">Ligase</keyword>
<dbReference type="STRING" id="927083.DB32_005105"/>
<keyword evidence="4 12" id="KW-0963">Cytoplasm</keyword>
<evidence type="ECO:0000256" key="11">
    <source>
        <dbReference type="ARBA" id="ARBA00023146"/>
    </source>
</evidence>
<protein>
    <recommendedName>
        <fullName evidence="12">Cysteine--tRNA ligase</fullName>
        <ecNumber evidence="12">6.1.1.16</ecNumber>
    </recommendedName>
    <alternativeName>
        <fullName evidence="12">Cysteinyl-tRNA synthetase</fullName>
        <shortName evidence="12">CysRS</shortName>
    </alternativeName>
</protein>
<keyword evidence="7 12" id="KW-0547">Nucleotide-binding</keyword>
<dbReference type="GO" id="GO:0005829">
    <property type="term" value="C:cytosol"/>
    <property type="evidence" value="ECO:0007669"/>
    <property type="project" value="TreeGrafter"/>
</dbReference>
<comment type="cofactor">
    <cofactor evidence="12">
        <name>Zn(2+)</name>
        <dbReference type="ChEBI" id="CHEBI:29105"/>
    </cofactor>
    <text evidence="12">Binds 1 zinc ion per subunit.</text>
</comment>
<keyword evidence="8 12" id="KW-0862">Zinc</keyword>
<feature type="short sequence motif" description="'KMSKS' region" evidence="12">
    <location>
        <begin position="270"/>
        <end position="274"/>
    </location>
</feature>
<dbReference type="InterPro" id="IPR014729">
    <property type="entry name" value="Rossmann-like_a/b/a_fold"/>
</dbReference>
<dbReference type="InterPro" id="IPR032678">
    <property type="entry name" value="tRNA-synt_1_cat_dom"/>
</dbReference>
<feature type="binding site" evidence="12">
    <location>
        <position position="213"/>
    </location>
    <ligand>
        <name>Zn(2+)</name>
        <dbReference type="ChEBI" id="CHEBI:29105"/>
    </ligand>
</feature>
<name>A0A0F6W5G8_9BACT</name>
<feature type="binding site" evidence="12">
    <location>
        <position position="242"/>
    </location>
    <ligand>
        <name>Zn(2+)</name>
        <dbReference type="ChEBI" id="CHEBI:29105"/>
    </ligand>
</feature>
<comment type="subunit">
    <text evidence="3 12">Monomer.</text>
</comment>
<dbReference type="SUPFAM" id="SSF52374">
    <property type="entry name" value="Nucleotidylyl transferase"/>
    <property type="match status" value="1"/>
</dbReference>
<comment type="subcellular location">
    <subcellularLocation>
        <location evidence="1 12">Cytoplasm</location>
    </subcellularLocation>
</comment>
<dbReference type="Gene3D" id="3.40.50.620">
    <property type="entry name" value="HUPs"/>
    <property type="match status" value="1"/>
</dbReference>
<dbReference type="SUPFAM" id="SSF47323">
    <property type="entry name" value="Anticodon-binding domain of a subclass of class I aminoacyl-tRNA synthetases"/>
    <property type="match status" value="1"/>
</dbReference>
<comment type="catalytic activity">
    <reaction evidence="12">
        <text>tRNA(Cys) + L-cysteine + ATP = L-cysteinyl-tRNA(Cys) + AMP + diphosphate</text>
        <dbReference type="Rhea" id="RHEA:17773"/>
        <dbReference type="Rhea" id="RHEA-COMP:9661"/>
        <dbReference type="Rhea" id="RHEA-COMP:9679"/>
        <dbReference type="ChEBI" id="CHEBI:30616"/>
        <dbReference type="ChEBI" id="CHEBI:33019"/>
        <dbReference type="ChEBI" id="CHEBI:35235"/>
        <dbReference type="ChEBI" id="CHEBI:78442"/>
        <dbReference type="ChEBI" id="CHEBI:78517"/>
        <dbReference type="ChEBI" id="CHEBI:456215"/>
        <dbReference type="EC" id="6.1.1.16"/>
    </reaction>
</comment>
<keyword evidence="15" id="KW-1185">Reference proteome</keyword>
<evidence type="ECO:0000259" key="13">
    <source>
        <dbReference type="SMART" id="SM00840"/>
    </source>
</evidence>
<dbReference type="FunFam" id="3.40.50.620:FF:000009">
    <property type="entry name" value="Cysteine--tRNA ligase"/>
    <property type="match status" value="1"/>
</dbReference>
<dbReference type="AlphaFoldDB" id="A0A0F6W5G8"/>
<organism evidence="14 15">
    <name type="scientific">Sandaracinus amylolyticus</name>
    <dbReference type="NCBI Taxonomy" id="927083"/>
    <lineage>
        <taxon>Bacteria</taxon>
        <taxon>Pseudomonadati</taxon>
        <taxon>Myxococcota</taxon>
        <taxon>Polyangia</taxon>
        <taxon>Polyangiales</taxon>
        <taxon>Sandaracinaceae</taxon>
        <taxon>Sandaracinus</taxon>
    </lineage>
</organism>
<dbReference type="RefSeq" id="WP_053235152.1">
    <property type="nucleotide sequence ID" value="NZ_CP011125.1"/>
</dbReference>
<evidence type="ECO:0000256" key="9">
    <source>
        <dbReference type="ARBA" id="ARBA00022840"/>
    </source>
</evidence>
<evidence type="ECO:0000256" key="6">
    <source>
        <dbReference type="ARBA" id="ARBA00022723"/>
    </source>
</evidence>
<sequence length="497" mass="55358">MALVLYNTLTSKKEPFAPQDPSNARIYVCGPTVYDLSHLGHARCYVVYDVLVRHLRARGQTLTYVRNVTDIDDKILARSRQSGETPDALTARMTDAFLEDMDALRNVRPDIEPRVSEHLAEIVALIETLIEKGAAYAKDGDVYFRVHAFPEYGKLSHRTLEALASGASGRVDESETRKKEDPADFALWKGAPADEWGWPSPWGHGRPGWHIECSAMSMKHLGETLDLHGGGLDLVFPHHENEIAQSEAATHKPFAKHWMHNGFVEVEKTKMSKSLGNFFTARALFERHEPEAIRFAMLTVHYRSPLNLDWTLDDAGNVTGFPLFEDAEKRVEYVYTTRQRLASIDPARIVATGEIPEAIARFPQELAGALDDDLNSAIAIATASEMLKQVNELVEQSKRKKGTVARGAIEAAERALAALDTELGIGGQDANAVLMRIRERRAKARGITEAQVEDKIRERRAARDAKDFARADALRDELVAMGVELMDGPTGTTWRIP</sequence>
<keyword evidence="11 12" id="KW-0030">Aminoacyl-tRNA synthetase</keyword>